<proteinExistence type="predicted"/>
<evidence type="ECO:0000313" key="1">
    <source>
        <dbReference type="EMBL" id="KAI8574461.1"/>
    </source>
</evidence>
<sequence length="427" mass="45721">MAEESFDEPGTGGMPENSNPPDIQLSRNGSGEGGEKKWPGWPGENVFRMLVPAQKVGGIIGRKGEYIKKTCEETKARIKILDGPGSTERISGLFWERKDFHTLSVEYYKVLVSAKEEPDVPIPPAMDGLLKVHKRLVDGDSDPANASFGAGNVCTRLLVAATQAGSLIGKQGTTIKSIQDASSCTIRVLGEENLPPFALPDDSVVEVQGEPAGVHKAIELIAAHLRRFLVDRSVVSVFEMQMQMPNAPANQNIPPQQAWEPPPRDMPSFDQQPRQGPPPYGRDTYAGVNTTYAPPQQSVVTKVTQSMQIPLSYADAVIGTSGANISYIRRASGASIAIQESRGVPDEMTVEISGSASQVQTAQQLIQNYIAEAASATQNTTAAPMGQQYNYPSHGPVYASPPSNPGGHAGYAPTGDYASIHGTNYGY</sequence>
<dbReference type="EMBL" id="CM046388">
    <property type="protein sequence ID" value="KAI8574461.1"/>
    <property type="molecule type" value="Genomic_DNA"/>
</dbReference>
<comment type="caution">
    <text evidence="1">The sequence shown here is derived from an EMBL/GenBank/DDBJ whole genome shotgun (WGS) entry which is preliminary data.</text>
</comment>
<organism evidence="1 2">
    <name type="scientific">Rhododendron molle</name>
    <name type="common">Chinese azalea</name>
    <name type="synonym">Azalea mollis</name>
    <dbReference type="NCBI Taxonomy" id="49168"/>
    <lineage>
        <taxon>Eukaryota</taxon>
        <taxon>Viridiplantae</taxon>
        <taxon>Streptophyta</taxon>
        <taxon>Embryophyta</taxon>
        <taxon>Tracheophyta</taxon>
        <taxon>Spermatophyta</taxon>
        <taxon>Magnoliopsida</taxon>
        <taxon>eudicotyledons</taxon>
        <taxon>Gunneridae</taxon>
        <taxon>Pentapetalae</taxon>
        <taxon>asterids</taxon>
        <taxon>Ericales</taxon>
        <taxon>Ericaceae</taxon>
        <taxon>Ericoideae</taxon>
        <taxon>Rhodoreae</taxon>
        <taxon>Rhododendron</taxon>
    </lineage>
</organism>
<reference evidence="1" key="1">
    <citation type="submission" date="2022-02" db="EMBL/GenBank/DDBJ databases">
        <title>Plant Genome Project.</title>
        <authorList>
            <person name="Zhang R.-G."/>
        </authorList>
    </citation>
    <scope>NUCLEOTIDE SEQUENCE</scope>
    <source>
        <strain evidence="1">AT1</strain>
    </source>
</reference>
<name>A0ACC0QAH8_RHOML</name>
<gene>
    <name evidence="1" type="ORF">RHMOL_Rhmol01G0355900</name>
</gene>
<evidence type="ECO:0000313" key="2">
    <source>
        <dbReference type="Proteomes" id="UP001062846"/>
    </source>
</evidence>
<accession>A0ACC0QAH8</accession>
<keyword evidence="2" id="KW-1185">Reference proteome</keyword>
<protein>
    <submittedName>
        <fullName evidence="1">Uncharacterized protein</fullName>
    </submittedName>
</protein>
<dbReference type="Proteomes" id="UP001062846">
    <property type="component" value="Chromosome 1"/>
</dbReference>